<evidence type="ECO:0000259" key="11">
    <source>
        <dbReference type="Pfam" id="PF08544"/>
    </source>
</evidence>
<accession>A0A9D1II49</accession>
<dbReference type="NCBIfam" id="TIGR00154">
    <property type="entry name" value="ispE"/>
    <property type="match status" value="1"/>
</dbReference>
<name>A0A9D1II49_9FIRM</name>
<dbReference type="Gene3D" id="3.30.230.10">
    <property type="match status" value="1"/>
</dbReference>
<comment type="catalytic activity">
    <reaction evidence="9">
        <text>4-CDP-2-C-methyl-D-erythritol + ATP = 4-CDP-2-C-methyl-D-erythritol 2-phosphate + ADP + H(+)</text>
        <dbReference type="Rhea" id="RHEA:18437"/>
        <dbReference type="ChEBI" id="CHEBI:15378"/>
        <dbReference type="ChEBI" id="CHEBI:30616"/>
        <dbReference type="ChEBI" id="CHEBI:57823"/>
        <dbReference type="ChEBI" id="CHEBI:57919"/>
        <dbReference type="ChEBI" id="CHEBI:456216"/>
        <dbReference type="EC" id="2.7.1.148"/>
    </reaction>
</comment>
<dbReference type="Gene3D" id="3.30.70.890">
    <property type="entry name" value="GHMP kinase, C-terminal domain"/>
    <property type="match status" value="1"/>
</dbReference>
<comment type="pathway">
    <text evidence="9">Isoprenoid biosynthesis; isopentenyl diphosphate biosynthesis via DXP pathway; isopentenyl diphosphate from 1-deoxy-D-xylulose 5-phosphate: step 3/6.</text>
</comment>
<evidence type="ECO:0000256" key="1">
    <source>
        <dbReference type="ARBA" id="ARBA00009684"/>
    </source>
</evidence>
<evidence type="ECO:0000256" key="7">
    <source>
        <dbReference type="ARBA" id="ARBA00022840"/>
    </source>
</evidence>
<keyword evidence="7 9" id="KW-0067">ATP-binding</keyword>
<evidence type="ECO:0000313" key="12">
    <source>
        <dbReference type="EMBL" id="HIU36239.1"/>
    </source>
</evidence>
<evidence type="ECO:0000256" key="6">
    <source>
        <dbReference type="ARBA" id="ARBA00022777"/>
    </source>
</evidence>
<feature type="domain" description="GHMP kinase N-terminal" evidence="10">
    <location>
        <begin position="63"/>
        <end position="141"/>
    </location>
</feature>
<dbReference type="Pfam" id="PF00288">
    <property type="entry name" value="GHMP_kinases_N"/>
    <property type="match status" value="1"/>
</dbReference>
<dbReference type="InterPro" id="IPR006204">
    <property type="entry name" value="GHMP_kinase_N_dom"/>
</dbReference>
<proteinExistence type="inferred from homology"/>
<reference evidence="12" key="2">
    <citation type="journal article" date="2021" name="PeerJ">
        <title>Extensive microbial diversity within the chicken gut microbiome revealed by metagenomics and culture.</title>
        <authorList>
            <person name="Gilroy R."/>
            <person name="Ravi A."/>
            <person name="Getino M."/>
            <person name="Pursley I."/>
            <person name="Horton D.L."/>
            <person name="Alikhan N.F."/>
            <person name="Baker D."/>
            <person name="Gharbi K."/>
            <person name="Hall N."/>
            <person name="Watson M."/>
            <person name="Adriaenssens E.M."/>
            <person name="Foster-Nyarko E."/>
            <person name="Jarju S."/>
            <person name="Secka A."/>
            <person name="Antonio M."/>
            <person name="Oren A."/>
            <person name="Chaudhuri R.R."/>
            <person name="La Ragione R."/>
            <person name="Hildebrand F."/>
            <person name="Pallen M.J."/>
        </authorList>
    </citation>
    <scope>NUCLEOTIDE SEQUENCE</scope>
    <source>
        <strain evidence="12">ChiGjej1B1-19959</strain>
    </source>
</reference>
<dbReference type="GO" id="GO:0016114">
    <property type="term" value="P:terpenoid biosynthetic process"/>
    <property type="evidence" value="ECO:0007669"/>
    <property type="project" value="UniProtKB-UniRule"/>
</dbReference>
<comment type="similarity">
    <text evidence="1 9">Belongs to the GHMP kinase family. IspE subfamily.</text>
</comment>
<keyword evidence="4 9" id="KW-0808">Transferase</keyword>
<dbReference type="PANTHER" id="PTHR43527">
    <property type="entry name" value="4-DIPHOSPHOCYTIDYL-2-C-METHYL-D-ERYTHRITOL KINASE, CHLOROPLASTIC"/>
    <property type="match status" value="1"/>
</dbReference>
<evidence type="ECO:0000313" key="13">
    <source>
        <dbReference type="Proteomes" id="UP000824071"/>
    </source>
</evidence>
<feature type="active site" evidence="9">
    <location>
        <position position="133"/>
    </location>
</feature>
<evidence type="ECO:0000256" key="4">
    <source>
        <dbReference type="ARBA" id="ARBA00022679"/>
    </source>
</evidence>
<evidence type="ECO:0000259" key="10">
    <source>
        <dbReference type="Pfam" id="PF00288"/>
    </source>
</evidence>
<dbReference type="InterPro" id="IPR036554">
    <property type="entry name" value="GHMP_kinase_C_sf"/>
</dbReference>
<evidence type="ECO:0000256" key="2">
    <source>
        <dbReference type="ARBA" id="ARBA00012052"/>
    </source>
</evidence>
<feature type="domain" description="GHMP kinase C-terminal" evidence="11">
    <location>
        <begin position="195"/>
        <end position="270"/>
    </location>
</feature>
<evidence type="ECO:0000256" key="8">
    <source>
        <dbReference type="ARBA" id="ARBA00032554"/>
    </source>
</evidence>
<dbReference type="EMBL" id="DVMW01000037">
    <property type="protein sequence ID" value="HIU36239.1"/>
    <property type="molecule type" value="Genomic_DNA"/>
</dbReference>
<dbReference type="InterPro" id="IPR004424">
    <property type="entry name" value="IspE"/>
</dbReference>
<dbReference type="GO" id="GO:0050515">
    <property type="term" value="F:4-(cytidine 5'-diphospho)-2-C-methyl-D-erythritol kinase activity"/>
    <property type="evidence" value="ECO:0007669"/>
    <property type="project" value="UniProtKB-UniRule"/>
</dbReference>
<evidence type="ECO:0000256" key="9">
    <source>
        <dbReference type="HAMAP-Rule" id="MF_00061"/>
    </source>
</evidence>
<gene>
    <name evidence="9" type="primary">ispE</name>
    <name evidence="12" type="ORF">IAC53_06540</name>
</gene>
<dbReference type="PANTHER" id="PTHR43527:SF2">
    <property type="entry name" value="4-DIPHOSPHOCYTIDYL-2-C-METHYL-D-ERYTHRITOL KINASE, CHLOROPLASTIC"/>
    <property type="match status" value="1"/>
</dbReference>
<dbReference type="Pfam" id="PF08544">
    <property type="entry name" value="GHMP_kinases_C"/>
    <property type="match status" value="1"/>
</dbReference>
<dbReference type="Proteomes" id="UP000824071">
    <property type="component" value="Unassembled WGS sequence"/>
</dbReference>
<evidence type="ECO:0000256" key="3">
    <source>
        <dbReference type="ARBA" id="ARBA00017473"/>
    </source>
</evidence>
<reference evidence="12" key="1">
    <citation type="submission" date="2020-10" db="EMBL/GenBank/DDBJ databases">
        <authorList>
            <person name="Gilroy R."/>
        </authorList>
    </citation>
    <scope>NUCLEOTIDE SEQUENCE</scope>
    <source>
        <strain evidence="12">ChiGjej1B1-19959</strain>
    </source>
</reference>
<sequence length="287" mass="30988">MQVQAAAKLNLMLDAVGTLPDGYHSLFMIMQSVTLYDTVSVTETDGGIAVACADARVPTDERNIVHKAARLFFEATGKPAGVRIAIDKRIPMAAGLAGGSADAAGTLYCLRAMFAPTLSDRALCEIGERTGADVPFALTGGTALCMERGGVIAPLRDLDPCWFVLCKPDMDVSTKAAYQKLDETPRLRHLDKNAMLYAVHKGDMALLCEKAGNVFEQVVEVPLRPYIKGVMRECGASLALMSGSGPTVYGLFFRKADAERCAERLQKKFREVYVCERAVRGIEETGA</sequence>
<dbReference type="HAMAP" id="MF_00061">
    <property type="entry name" value="IspE"/>
    <property type="match status" value="1"/>
</dbReference>
<dbReference type="SUPFAM" id="SSF55060">
    <property type="entry name" value="GHMP Kinase, C-terminal domain"/>
    <property type="match status" value="1"/>
</dbReference>
<feature type="active site" evidence="9">
    <location>
        <position position="8"/>
    </location>
</feature>
<keyword evidence="5 9" id="KW-0547">Nucleotide-binding</keyword>
<dbReference type="SUPFAM" id="SSF54211">
    <property type="entry name" value="Ribosomal protein S5 domain 2-like"/>
    <property type="match status" value="1"/>
</dbReference>
<dbReference type="GO" id="GO:0005524">
    <property type="term" value="F:ATP binding"/>
    <property type="evidence" value="ECO:0007669"/>
    <property type="project" value="UniProtKB-UniRule"/>
</dbReference>
<feature type="binding site" evidence="9">
    <location>
        <begin position="91"/>
        <end position="101"/>
    </location>
    <ligand>
        <name>ATP</name>
        <dbReference type="ChEBI" id="CHEBI:30616"/>
    </ligand>
</feature>
<evidence type="ECO:0000256" key="5">
    <source>
        <dbReference type="ARBA" id="ARBA00022741"/>
    </source>
</evidence>
<comment type="function">
    <text evidence="9">Catalyzes the phosphorylation of the position 2 hydroxy group of 4-diphosphocytidyl-2C-methyl-D-erythritol.</text>
</comment>
<organism evidence="12 13">
    <name type="scientific">Candidatus Fimenecus excrementigallinarum</name>
    <dbReference type="NCBI Taxonomy" id="2840816"/>
    <lineage>
        <taxon>Bacteria</taxon>
        <taxon>Bacillati</taxon>
        <taxon>Bacillota</taxon>
        <taxon>Clostridia</taxon>
        <taxon>Candidatus Fimenecus</taxon>
    </lineage>
</organism>
<dbReference type="InterPro" id="IPR014721">
    <property type="entry name" value="Ribsml_uS5_D2-typ_fold_subgr"/>
</dbReference>
<comment type="caution">
    <text evidence="12">The sequence shown here is derived from an EMBL/GenBank/DDBJ whole genome shotgun (WGS) entry which is preliminary data.</text>
</comment>
<dbReference type="InterPro" id="IPR013750">
    <property type="entry name" value="GHMP_kinase_C_dom"/>
</dbReference>
<keyword evidence="9" id="KW-0414">Isoprene biosynthesis</keyword>
<keyword evidence="6 9" id="KW-0418">Kinase</keyword>
<dbReference type="GO" id="GO:0019288">
    <property type="term" value="P:isopentenyl diphosphate biosynthetic process, methylerythritol 4-phosphate pathway"/>
    <property type="evidence" value="ECO:0007669"/>
    <property type="project" value="UniProtKB-UniRule"/>
</dbReference>
<dbReference type="InterPro" id="IPR020568">
    <property type="entry name" value="Ribosomal_Su5_D2-typ_SF"/>
</dbReference>
<protein>
    <recommendedName>
        <fullName evidence="3 9">4-diphosphocytidyl-2-C-methyl-D-erythritol kinase</fullName>
        <shortName evidence="9">CMK</shortName>
        <ecNumber evidence="2 9">2.7.1.148</ecNumber>
    </recommendedName>
    <alternativeName>
        <fullName evidence="8 9">4-(cytidine-5'-diphospho)-2-C-methyl-D-erythritol kinase</fullName>
    </alternativeName>
</protein>
<dbReference type="EC" id="2.7.1.148" evidence="2 9"/>
<dbReference type="AlphaFoldDB" id="A0A9D1II49"/>
<dbReference type="PIRSF" id="PIRSF010376">
    <property type="entry name" value="IspE"/>
    <property type="match status" value="1"/>
</dbReference>